<reference evidence="1" key="1">
    <citation type="submission" date="2014-11" db="EMBL/GenBank/DDBJ databases">
        <authorList>
            <person name="Amaro Gonzalez C."/>
        </authorList>
    </citation>
    <scope>NUCLEOTIDE SEQUENCE</scope>
</reference>
<name>A0A0E9WRL4_ANGAN</name>
<evidence type="ECO:0000313" key="1">
    <source>
        <dbReference type="EMBL" id="JAH93064.1"/>
    </source>
</evidence>
<sequence>MSAFAADFEVLPQAQSLKGKSNPILADVTHHTLCAFAALYLSDVKHQQCWAHLMRLQMKRYI</sequence>
<dbReference type="EMBL" id="GBXM01015513">
    <property type="protein sequence ID" value="JAH93064.1"/>
    <property type="molecule type" value="Transcribed_RNA"/>
</dbReference>
<accession>A0A0E9WRL4</accession>
<proteinExistence type="predicted"/>
<dbReference type="AlphaFoldDB" id="A0A0E9WRL4"/>
<protein>
    <submittedName>
        <fullName evidence="1">Uncharacterized protein</fullName>
    </submittedName>
</protein>
<reference evidence="1" key="2">
    <citation type="journal article" date="2015" name="Fish Shellfish Immunol.">
        <title>Early steps in the European eel (Anguilla anguilla)-Vibrio vulnificus interaction in the gills: Role of the RtxA13 toxin.</title>
        <authorList>
            <person name="Callol A."/>
            <person name="Pajuelo D."/>
            <person name="Ebbesson L."/>
            <person name="Teles M."/>
            <person name="MacKenzie S."/>
            <person name="Amaro C."/>
        </authorList>
    </citation>
    <scope>NUCLEOTIDE SEQUENCE</scope>
</reference>
<organism evidence="1">
    <name type="scientific">Anguilla anguilla</name>
    <name type="common">European freshwater eel</name>
    <name type="synonym">Muraena anguilla</name>
    <dbReference type="NCBI Taxonomy" id="7936"/>
    <lineage>
        <taxon>Eukaryota</taxon>
        <taxon>Metazoa</taxon>
        <taxon>Chordata</taxon>
        <taxon>Craniata</taxon>
        <taxon>Vertebrata</taxon>
        <taxon>Euteleostomi</taxon>
        <taxon>Actinopterygii</taxon>
        <taxon>Neopterygii</taxon>
        <taxon>Teleostei</taxon>
        <taxon>Anguilliformes</taxon>
        <taxon>Anguillidae</taxon>
        <taxon>Anguilla</taxon>
    </lineage>
</organism>